<dbReference type="InterPro" id="IPR009008">
    <property type="entry name" value="Val/Leu/Ile-tRNA-synth_edit"/>
</dbReference>
<keyword evidence="21" id="KW-1185">Reference proteome</keyword>
<dbReference type="Pfam" id="PF19302">
    <property type="entry name" value="DUF5915"/>
    <property type="match status" value="1"/>
</dbReference>
<evidence type="ECO:0000256" key="12">
    <source>
        <dbReference type="ARBA" id="ARBA00023146"/>
    </source>
</evidence>
<feature type="domain" description="Aminoacyl-tRNA synthetase class Ia" evidence="16">
    <location>
        <begin position="21"/>
        <end position="657"/>
    </location>
</feature>
<comment type="cofactor">
    <cofactor evidence="1 15">
        <name>Zn(2+)</name>
        <dbReference type="ChEBI" id="CHEBI:29105"/>
    </cofactor>
</comment>
<evidence type="ECO:0000256" key="10">
    <source>
        <dbReference type="ARBA" id="ARBA00022840"/>
    </source>
</evidence>
<dbReference type="RefSeq" id="WP_341471052.1">
    <property type="nucleotide sequence ID" value="NZ_CP128400.1"/>
</dbReference>
<dbReference type="Pfam" id="PF08264">
    <property type="entry name" value="Anticodon_1"/>
    <property type="match status" value="1"/>
</dbReference>
<dbReference type="GO" id="GO:0005737">
    <property type="term" value="C:cytoplasm"/>
    <property type="evidence" value="ECO:0007669"/>
    <property type="project" value="UniProtKB-SubCell"/>
</dbReference>
<dbReference type="EMBL" id="JACATZ010000003">
    <property type="protein sequence ID" value="NWJ47246.1"/>
    <property type="molecule type" value="Genomic_DNA"/>
</dbReference>
<evidence type="ECO:0000256" key="11">
    <source>
        <dbReference type="ARBA" id="ARBA00022917"/>
    </source>
</evidence>
<dbReference type="Proteomes" id="UP001431572">
    <property type="component" value="Chromosome 2"/>
</dbReference>
<reference evidence="18 20" key="1">
    <citation type="submission" date="2020-06" db="EMBL/GenBank/DDBJ databases">
        <title>Anoxygenic phototrophic Chloroflexota member uses a Type I reaction center.</title>
        <authorList>
            <person name="Tsuji J.M."/>
            <person name="Shaw N.A."/>
            <person name="Nagashima S."/>
            <person name="Venkiteswaran J."/>
            <person name="Schiff S.L."/>
            <person name="Hanada S."/>
            <person name="Tank M."/>
            <person name="Neufeld J.D."/>
        </authorList>
    </citation>
    <scope>NUCLEOTIDE SEQUENCE [LARGE SCALE GENOMIC DNA]</scope>
    <source>
        <strain evidence="18">L227-S17</strain>
    </source>
</reference>
<evidence type="ECO:0000313" key="19">
    <source>
        <dbReference type="EMBL" id="WJW69164.1"/>
    </source>
</evidence>
<feature type="domain" description="Methionyl/Valyl/Leucyl/Isoleucyl-tRNA synthetase anticodon-binding" evidence="17">
    <location>
        <begin position="710"/>
        <end position="862"/>
    </location>
</feature>
<dbReference type="InterPro" id="IPR014729">
    <property type="entry name" value="Rossmann-like_a/b/a_fold"/>
</dbReference>
<dbReference type="FunFam" id="3.40.50.620:FF:000075">
    <property type="entry name" value="Isoleucine--tRNA ligase"/>
    <property type="match status" value="1"/>
</dbReference>
<feature type="binding site" evidence="15">
    <location>
        <position position="626"/>
    </location>
    <ligand>
        <name>ATP</name>
        <dbReference type="ChEBI" id="CHEBI:30616"/>
    </ligand>
</feature>
<evidence type="ECO:0000259" key="16">
    <source>
        <dbReference type="Pfam" id="PF00133"/>
    </source>
</evidence>
<evidence type="ECO:0000256" key="1">
    <source>
        <dbReference type="ARBA" id="ARBA00001947"/>
    </source>
</evidence>
<dbReference type="GO" id="GO:0000049">
    <property type="term" value="F:tRNA binding"/>
    <property type="evidence" value="ECO:0007669"/>
    <property type="project" value="InterPro"/>
</dbReference>
<evidence type="ECO:0000256" key="6">
    <source>
        <dbReference type="ARBA" id="ARBA00022598"/>
    </source>
</evidence>
<dbReference type="Proteomes" id="UP000521676">
    <property type="component" value="Unassembled WGS sequence"/>
</dbReference>
<evidence type="ECO:0000313" key="20">
    <source>
        <dbReference type="Proteomes" id="UP000521676"/>
    </source>
</evidence>
<dbReference type="FunFam" id="3.40.50.620:FF:000063">
    <property type="entry name" value="Isoleucine--tRNA ligase"/>
    <property type="match status" value="1"/>
</dbReference>
<keyword evidence="5 15" id="KW-0963">Cytoplasm</keyword>
<dbReference type="SUPFAM" id="SSF47323">
    <property type="entry name" value="Anticodon-binding domain of a subclass of class I aminoacyl-tRNA synthetases"/>
    <property type="match status" value="1"/>
</dbReference>
<dbReference type="EMBL" id="CP128400">
    <property type="protein sequence ID" value="WJW69164.1"/>
    <property type="molecule type" value="Genomic_DNA"/>
</dbReference>
<dbReference type="InterPro" id="IPR013155">
    <property type="entry name" value="M/V/L/I-tRNA-synth_anticd-bd"/>
</dbReference>
<evidence type="ECO:0000256" key="13">
    <source>
        <dbReference type="ARBA" id="ARBA00025217"/>
    </source>
</evidence>
<comment type="function">
    <text evidence="13 15">Catalyzes the attachment of isoleucine to tRNA(Ile). As IleRS can inadvertently accommodate and process structurally similar amino acids such as valine, to avoid such errors it has two additional distinct tRNA(Ile)-dependent editing activities. One activity is designated as 'pretransfer' editing and involves the hydrolysis of activated Val-AMP. The other activity is designated 'posttransfer' editing and involves deacylation of mischarged Val-tRNA(Ile).</text>
</comment>
<dbReference type="EC" id="6.1.1.5" evidence="15"/>
<dbReference type="CDD" id="cd00818">
    <property type="entry name" value="IleRS_core"/>
    <property type="match status" value="1"/>
</dbReference>
<evidence type="ECO:0000256" key="4">
    <source>
        <dbReference type="ARBA" id="ARBA00011245"/>
    </source>
</evidence>
<dbReference type="SUPFAM" id="SSF50677">
    <property type="entry name" value="ValRS/IleRS/LeuRS editing domain"/>
    <property type="match status" value="1"/>
</dbReference>
<keyword evidence="11 15" id="KW-0648">Protein biosynthesis</keyword>
<dbReference type="PRINTS" id="PR00984">
    <property type="entry name" value="TRNASYNTHILE"/>
</dbReference>
<feature type="short sequence motif" description="'HIGH' region" evidence="15">
    <location>
        <begin position="51"/>
        <end position="61"/>
    </location>
</feature>
<comment type="catalytic activity">
    <reaction evidence="14 15">
        <text>tRNA(Ile) + L-isoleucine + ATP = L-isoleucyl-tRNA(Ile) + AMP + diphosphate</text>
        <dbReference type="Rhea" id="RHEA:11060"/>
        <dbReference type="Rhea" id="RHEA-COMP:9666"/>
        <dbReference type="Rhea" id="RHEA-COMP:9695"/>
        <dbReference type="ChEBI" id="CHEBI:30616"/>
        <dbReference type="ChEBI" id="CHEBI:33019"/>
        <dbReference type="ChEBI" id="CHEBI:58045"/>
        <dbReference type="ChEBI" id="CHEBI:78442"/>
        <dbReference type="ChEBI" id="CHEBI:78528"/>
        <dbReference type="ChEBI" id="CHEBI:456215"/>
        <dbReference type="EC" id="6.1.1.5"/>
    </reaction>
</comment>
<evidence type="ECO:0000259" key="17">
    <source>
        <dbReference type="Pfam" id="PF08264"/>
    </source>
</evidence>
<reference evidence="19" key="2">
    <citation type="journal article" date="2024" name="Nature">
        <title>Anoxygenic phototroph of the Chloroflexota uses a type I reaction centre.</title>
        <authorList>
            <person name="Tsuji J.M."/>
            <person name="Shaw N.A."/>
            <person name="Nagashima S."/>
            <person name="Venkiteswaran J.J."/>
            <person name="Schiff S.L."/>
            <person name="Watanabe T."/>
            <person name="Fukui M."/>
            <person name="Hanada S."/>
            <person name="Tank M."/>
            <person name="Neufeld J.D."/>
        </authorList>
    </citation>
    <scope>NUCLEOTIDE SEQUENCE</scope>
    <source>
        <strain evidence="19">L227-S17</strain>
    </source>
</reference>
<dbReference type="GO" id="GO:0004822">
    <property type="term" value="F:isoleucine-tRNA ligase activity"/>
    <property type="evidence" value="ECO:0007669"/>
    <property type="project" value="UniProtKB-UniRule"/>
</dbReference>
<name>A0A8T7M5D5_9CHLR</name>
<evidence type="ECO:0000256" key="2">
    <source>
        <dbReference type="ARBA" id="ARBA00004496"/>
    </source>
</evidence>
<dbReference type="NCBIfam" id="TIGR00392">
    <property type="entry name" value="ileS"/>
    <property type="match status" value="1"/>
</dbReference>
<dbReference type="InterPro" id="IPR009080">
    <property type="entry name" value="tRNAsynth_Ia_anticodon-bd"/>
</dbReference>
<dbReference type="GO" id="GO:0006428">
    <property type="term" value="P:isoleucyl-tRNA aminoacylation"/>
    <property type="evidence" value="ECO:0007669"/>
    <property type="project" value="UniProtKB-UniRule"/>
</dbReference>
<comment type="subunit">
    <text evidence="4 15">Monomer.</text>
</comment>
<dbReference type="InterPro" id="IPR002300">
    <property type="entry name" value="aa-tRNA-synth_Ia"/>
</dbReference>
<dbReference type="GO" id="GO:0002161">
    <property type="term" value="F:aminoacyl-tRNA deacylase activity"/>
    <property type="evidence" value="ECO:0007669"/>
    <property type="project" value="InterPro"/>
</dbReference>
<dbReference type="PANTHER" id="PTHR42780">
    <property type="entry name" value="SOLEUCYL-TRNA SYNTHETASE"/>
    <property type="match status" value="1"/>
</dbReference>
<dbReference type="InterPro" id="IPR023586">
    <property type="entry name" value="Ile-tRNA-ligase_type2"/>
</dbReference>
<evidence type="ECO:0000256" key="5">
    <source>
        <dbReference type="ARBA" id="ARBA00022490"/>
    </source>
</evidence>
<dbReference type="SUPFAM" id="SSF52374">
    <property type="entry name" value="Nucleotidylyl transferase"/>
    <property type="match status" value="1"/>
</dbReference>
<dbReference type="Pfam" id="PF00133">
    <property type="entry name" value="tRNA-synt_1"/>
    <property type="match status" value="1"/>
</dbReference>
<dbReference type="Gene3D" id="1.10.730.10">
    <property type="entry name" value="Isoleucyl-tRNA Synthetase, Domain 1"/>
    <property type="match status" value="1"/>
</dbReference>
<proteinExistence type="inferred from homology"/>
<keyword evidence="8 15" id="KW-0547">Nucleotide-binding</keyword>
<dbReference type="GO" id="GO:0008270">
    <property type="term" value="F:zinc ion binding"/>
    <property type="evidence" value="ECO:0007669"/>
    <property type="project" value="UniProtKB-UniRule"/>
</dbReference>
<dbReference type="GO" id="GO:0005524">
    <property type="term" value="F:ATP binding"/>
    <property type="evidence" value="ECO:0007669"/>
    <property type="project" value="UniProtKB-UniRule"/>
</dbReference>
<keyword evidence="12 15" id="KW-0030">Aminoacyl-tRNA synthetase</keyword>
<comment type="similarity">
    <text evidence="3 15">Belongs to the class-I aminoacyl-tRNA synthetase family. IleS type 2 subfamily.</text>
</comment>
<protein>
    <recommendedName>
        <fullName evidence="15">Isoleucine--tRNA ligase</fullName>
        <ecNumber evidence="15">6.1.1.5</ecNumber>
    </recommendedName>
    <alternativeName>
        <fullName evidence="15">Isoleucyl-tRNA synthetase</fullName>
        <shortName evidence="15">IleRS</shortName>
    </alternativeName>
</protein>
<keyword evidence="7 15" id="KW-0479">Metal-binding</keyword>
<evidence type="ECO:0000256" key="15">
    <source>
        <dbReference type="HAMAP-Rule" id="MF_02003"/>
    </source>
</evidence>
<gene>
    <name evidence="15 19" type="primary">ileS</name>
    <name evidence="18" type="ORF">HXX08_15395</name>
    <name evidence="19" type="ORF">OZ401_002760</name>
</gene>
<comment type="domain">
    <text evidence="15">IleRS has two distinct active sites: one for aminoacylation and one for editing. The misactivated valine is translocated from the active site to the editing site, which sterically excludes the correctly activated isoleucine. The single editing site contains two valyl binding pockets, one specific for each substrate (Val-AMP or Val-tRNA(Ile)).</text>
</comment>
<dbReference type="InterPro" id="IPR033709">
    <property type="entry name" value="Anticodon_Ile_ABEc"/>
</dbReference>
<feature type="short sequence motif" description="'KMSKS' region" evidence="15">
    <location>
        <begin position="623"/>
        <end position="627"/>
    </location>
</feature>
<organism evidence="18 20">
    <name type="scientific">Candidatus Chlorohelix allophototropha</name>
    <dbReference type="NCBI Taxonomy" id="3003348"/>
    <lineage>
        <taxon>Bacteria</taxon>
        <taxon>Bacillati</taxon>
        <taxon>Chloroflexota</taxon>
        <taxon>Chloroflexia</taxon>
        <taxon>Candidatus Chloroheliales</taxon>
        <taxon>Candidatus Chloroheliaceae</taxon>
        <taxon>Candidatus Chlorohelix</taxon>
    </lineage>
</organism>
<evidence type="ECO:0000313" key="21">
    <source>
        <dbReference type="Proteomes" id="UP001431572"/>
    </source>
</evidence>
<accession>A0A8T7M5D5</accession>
<evidence type="ECO:0000256" key="7">
    <source>
        <dbReference type="ARBA" id="ARBA00022723"/>
    </source>
</evidence>
<dbReference type="Gene3D" id="3.40.50.620">
    <property type="entry name" value="HUPs"/>
    <property type="match status" value="2"/>
</dbReference>
<dbReference type="AlphaFoldDB" id="A0A8T7M5D5"/>
<evidence type="ECO:0000256" key="8">
    <source>
        <dbReference type="ARBA" id="ARBA00022741"/>
    </source>
</evidence>
<dbReference type="PANTHER" id="PTHR42780:SF1">
    <property type="entry name" value="ISOLEUCINE--TRNA LIGASE, CYTOPLASMIC"/>
    <property type="match status" value="1"/>
</dbReference>
<keyword evidence="9 15" id="KW-0862">Zinc</keyword>
<dbReference type="CDD" id="cd07961">
    <property type="entry name" value="Anticodon_Ia_Ile_ABEc"/>
    <property type="match status" value="1"/>
</dbReference>
<dbReference type="HAMAP" id="MF_02003">
    <property type="entry name" value="Ile_tRNA_synth_type2"/>
    <property type="match status" value="1"/>
</dbReference>
<evidence type="ECO:0000313" key="18">
    <source>
        <dbReference type="EMBL" id="NWJ47246.1"/>
    </source>
</evidence>
<keyword evidence="10 15" id="KW-0067">ATP-binding</keyword>
<evidence type="ECO:0000256" key="9">
    <source>
        <dbReference type="ARBA" id="ARBA00022833"/>
    </source>
</evidence>
<sequence length="1087" mass="122967">MAKIFKEVDTKASFPVLEEEVLDFWQQSDIFKKSLEARKNGTRYVFYEGPPTANGRPGIHHVLARVFKDLFPRYKTMKGYYVPRRGGWDTHGLPVELEVEKKLGFTGKQDIEKYGIAEFNKLCKQSVWEYVQEWARLTERIGFWVDLDKAYVTYENNYIESCWWIMKTLWDKNLLFQDYKVTMHCPRCNTSLADHEVSQGFKDDVDDPSVYVRMRLSEEEAKRLPFDAGGKPVSFMIWTTTPWTLPANAAVALKADGNYVLADLGEECLIVADALAGNLFGAQKDENGEARWTVRGSAKGSALVGFKYQPLYSGVGDGGKAIDLSHAYYTLNDEIVEINPSDHDGTGLVHIAPAYGDLDVGRKAGLPTLFSVNLSGNVINAFPQFEGKFYKKADPDITRDLKERDLLWKSGRVKHNYPFCWRCDTPLLYYAKSSWYIRTTQFKETLVGTNRQINWYPDHIREGRFGNWLENNVDWALSRERYWGCPMPIWRCDKTGQYECIGGVAELSQKTGRDLSQLDLHRPYVDEVTYPSPFAEGGTMRRLTEVVDVWFESGAMPYAQLHYPFENQEEFAKDFPADYICEAVDQTRGWFYSLHALGVVLFEQNVFKNVICLGHILDGEGQKMSKSKGNVVSPWDVVNTQGADALRWYLYTATPPGQPRRFSQDLVSESIRRYFLTLWNTYSFFVTYSNLDQPDLQAEQIPVSELPLIDRWCLARLNALIRDVTAMMDDYDVTGAARAIENFVDDLSNWYVRRNRRRFWKSEGDADKLAAYQTLYTALVTVAKLSAPFTPFVSEALYRNLVLSLDPNAPESVHLTDYPVADENLIDEQLLKDTASVIKVVSLGRAARSVSKLKVRQPLLEVLVKPRNPGEQVGLERFKQQVLEELNVKEMKLVEAGSEIMNFVIKANFKLLGPKLGKKLPEVQKALATVDGSEVAAKVKAGQNISVVLADGETIELTPDELLVEAKQKEGYAVIEDGGYLVALNKTISAELKREGTMRDMVRFIQQARKDAGFNISDTISTYYAVVEDSDGTLADLIETLADPESARYIMSETLSSALQVGDAPEGAFTQLLDIDGASLKLGLVKN</sequence>
<keyword evidence="6 15" id="KW-0436">Ligase</keyword>
<evidence type="ECO:0000256" key="3">
    <source>
        <dbReference type="ARBA" id="ARBA00007078"/>
    </source>
</evidence>
<evidence type="ECO:0000256" key="14">
    <source>
        <dbReference type="ARBA" id="ARBA00048359"/>
    </source>
</evidence>
<comment type="subcellular location">
    <subcellularLocation>
        <location evidence="2 15">Cytoplasm</location>
    </subcellularLocation>
</comment>
<dbReference type="InterPro" id="IPR002301">
    <property type="entry name" value="Ile-tRNA-ligase"/>
</dbReference>
<dbReference type="Gene3D" id="3.90.740.10">
    <property type="entry name" value="Valyl/Leucyl/Isoleucyl-tRNA synthetase, editing domain"/>
    <property type="match status" value="1"/>
</dbReference>